<accession>A0A1M5K0Y3</accession>
<sequence length="51" mass="5722">MKFISFVKFANNIVKGKITFAGIYVPCPPPAKNIVTSRHKKVIVNIFAIFI</sequence>
<evidence type="ECO:0000313" key="1">
    <source>
        <dbReference type="EMBL" id="SHG46438.1"/>
    </source>
</evidence>
<organism evidence="1 2">
    <name type="scientific">Flavobacterium fluvii</name>
    <dbReference type="NCBI Taxonomy" id="468056"/>
    <lineage>
        <taxon>Bacteria</taxon>
        <taxon>Pseudomonadati</taxon>
        <taxon>Bacteroidota</taxon>
        <taxon>Flavobacteriia</taxon>
        <taxon>Flavobacteriales</taxon>
        <taxon>Flavobacteriaceae</taxon>
        <taxon>Flavobacterium</taxon>
    </lineage>
</organism>
<protein>
    <submittedName>
        <fullName evidence="1">Uncharacterized protein</fullName>
    </submittedName>
</protein>
<dbReference type="EMBL" id="FQWB01000004">
    <property type="protein sequence ID" value="SHG46438.1"/>
    <property type="molecule type" value="Genomic_DNA"/>
</dbReference>
<keyword evidence="2" id="KW-1185">Reference proteome</keyword>
<name>A0A1M5K0Y3_9FLAO</name>
<evidence type="ECO:0000313" key="2">
    <source>
        <dbReference type="Proteomes" id="UP000184516"/>
    </source>
</evidence>
<proteinExistence type="predicted"/>
<reference evidence="2" key="1">
    <citation type="submission" date="2016-11" db="EMBL/GenBank/DDBJ databases">
        <authorList>
            <person name="Varghese N."/>
            <person name="Submissions S."/>
        </authorList>
    </citation>
    <scope>NUCLEOTIDE SEQUENCE [LARGE SCALE GENOMIC DNA]</scope>
    <source>
        <strain evidence="2">DSM 19978</strain>
    </source>
</reference>
<dbReference type="Proteomes" id="UP000184516">
    <property type="component" value="Unassembled WGS sequence"/>
</dbReference>
<gene>
    <name evidence="1" type="ORF">SAMN05443549_104145</name>
</gene>
<dbReference type="AlphaFoldDB" id="A0A1M5K0Y3"/>